<dbReference type="Proteomes" id="UP000308197">
    <property type="component" value="Unassembled WGS sequence"/>
</dbReference>
<sequence length="154" mass="16696">MVRFRVRPAPRGRPPAPNHASSRNPPSPRSRRETPPRMRADCQRALYLCLLTRTAALLSWQPHPALSFSLRTLPRLAPTTAGPEEPPLSTSHRIMSRLAACTRIVSSALDCGLCRSANLPRLPRSQCKMDTTADSDTVACGILASSACEDLGGV</sequence>
<accession>A0A5C3NSS6</accession>
<feature type="compositionally biased region" description="Basic residues" evidence="1">
    <location>
        <begin position="1"/>
        <end position="10"/>
    </location>
</feature>
<dbReference type="InParanoid" id="A0A5C3NSS6"/>
<name>A0A5C3NSS6_9APHY</name>
<feature type="region of interest" description="Disordered" evidence="1">
    <location>
        <begin position="1"/>
        <end position="37"/>
    </location>
</feature>
<dbReference type="EMBL" id="ML211856">
    <property type="protein sequence ID" value="TFK80062.1"/>
    <property type="molecule type" value="Genomic_DNA"/>
</dbReference>
<evidence type="ECO:0000313" key="3">
    <source>
        <dbReference type="Proteomes" id="UP000308197"/>
    </source>
</evidence>
<dbReference type="AlphaFoldDB" id="A0A5C3NSS6"/>
<organism evidence="2 3">
    <name type="scientific">Polyporus arcularius HHB13444</name>
    <dbReference type="NCBI Taxonomy" id="1314778"/>
    <lineage>
        <taxon>Eukaryota</taxon>
        <taxon>Fungi</taxon>
        <taxon>Dikarya</taxon>
        <taxon>Basidiomycota</taxon>
        <taxon>Agaricomycotina</taxon>
        <taxon>Agaricomycetes</taxon>
        <taxon>Polyporales</taxon>
        <taxon>Polyporaceae</taxon>
        <taxon>Polyporus</taxon>
    </lineage>
</organism>
<evidence type="ECO:0000256" key="1">
    <source>
        <dbReference type="SAM" id="MobiDB-lite"/>
    </source>
</evidence>
<protein>
    <submittedName>
        <fullName evidence="2">Uncharacterized protein</fullName>
    </submittedName>
</protein>
<evidence type="ECO:0000313" key="2">
    <source>
        <dbReference type="EMBL" id="TFK80062.1"/>
    </source>
</evidence>
<gene>
    <name evidence="2" type="ORF">K466DRAFT_395752</name>
</gene>
<keyword evidence="3" id="KW-1185">Reference proteome</keyword>
<reference evidence="2 3" key="1">
    <citation type="journal article" date="2019" name="Nat. Ecol. Evol.">
        <title>Megaphylogeny resolves global patterns of mushroom evolution.</title>
        <authorList>
            <person name="Varga T."/>
            <person name="Krizsan K."/>
            <person name="Foldi C."/>
            <person name="Dima B."/>
            <person name="Sanchez-Garcia M."/>
            <person name="Sanchez-Ramirez S."/>
            <person name="Szollosi G.J."/>
            <person name="Szarkandi J.G."/>
            <person name="Papp V."/>
            <person name="Albert L."/>
            <person name="Andreopoulos W."/>
            <person name="Angelini C."/>
            <person name="Antonin V."/>
            <person name="Barry K.W."/>
            <person name="Bougher N.L."/>
            <person name="Buchanan P."/>
            <person name="Buyck B."/>
            <person name="Bense V."/>
            <person name="Catcheside P."/>
            <person name="Chovatia M."/>
            <person name="Cooper J."/>
            <person name="Damon W."/>
            <person name="Desjardin D."/>
            <person name="Finy P."/>
            <person name="Geml J."/>
            <person name="Haridas S."/>
            <person name="Hughes K."/>
            <person name="Justo A."/>
            <person name="Karasinski D."/>
            <person name="Kautmanova I."/>
            <person name="Kiss B."/>
            <person name="Kocsube S."/>
            <person name="Kotiranta H."/>
            <person name="LaButti K.M."/>
            <person name="Lechner B.E."/>
            <person name="Liimatainen K."/>
            <person name="Lipzen A."/>
            <person name="Lukacs Z."/>
            <person name="Mihaltcheva S."/>
            <person name="Morgado L.N."/>
            <person name="Niskanen T."/>
            <person name="Noordeloos M.E."/>
            <person name="Ohm R.A."/>
            <person name="Ortiz-Santana B."/>
            <person name="Ovrebo C."/>
            <person name="Racz N."/>
            <person name="Riley R."/>
            <person name="Savchenko A."/>
            <person name="Shiryaev A."/>
            <person name="Soop K."/>
            <person name="Spirin V."/>
            <person name="Szebenyi C."/>
            <person name="Tomsovsky M."/>
            <person name="Tulloss R.E."/>
            <person name="Uehling J."/>
            <person name="Grigoriev I.V."/>
            <person name="Vagvolgyi C."/>
            <person name="Papp T."/>
            <person name="Martin F.M."/>
            <person name="Miettinen O."/>
            <person name="Hibbett D.S."/>
            <person name="Nagy L.G."/>
        </authorList>
    </citation>
    <scope>NUCLEOTIDE SEQUENCE [LARGE SCALE GENOMIC DNA]</scope>
    <source>
        <strain evidence="2 3">HHB13444</strain>
    </source>
</reference>
<proteinExistence type="predicted"/>